<dbReference type="Pfam" id="PF01547">
    <property type="entry name" value="SBP_bac_1"/>
    <property type="match status" value="1"/>
</dbReference>
<evidence type="ECO:0000313" key="3">
    <source>
        <dbReference type="Proteomes" id="UP000034803"/>
    </source>
</evidence>
<keyword evidence="1" id="KW-0472">Membrane</keyword>
<protein>
    <submittedName>
        <fullName evidence="2">Extracellular solute-binding protein, family 1</fullName>
    </submittedName>
</protein>
<dbReference type="EMBL" id="LBOI01000003">
    <property type="protein sequence ID" value="KKP31983.1"/>
    <property type="molecule type" value="Genomic_DNA"/>
</dbReference>
<evidence type="ECO:0000256" key="1">
    <source>
        <dbReference type="SAM" id="Phobius"/>
    </source>
</evidence>
<dbReference type="AlphaFoldDB" id="A0A0F9YL55"/>
<proteinExistence type="predicted"/>
<organism evidence="2 3">
    <name type="scientific">Candidatus Woesebacteria bacterium GW2011_GWC2_31_9</name>
    <dbReference type="NCBI Taxonomy" id="1618586"/>
    <lineage>
        <taxon>Bacteria</taxon>
        <taxon>Candidatus Woeseibacteriota</taxon>
    </lineage>
</organism>
<dbReference type="InterPro" id="IPR050490">
    <property type="entry name" value="Bact_solute-bd_prot1"/>
</dbReference>
<reference evidence="2 3" key="1">
    <citation type="journal article" date="2015" name="Nature">
        <title>rRNA introns, odd ribosomes, and small enigmatic genomes across a large radiation of phyla.</title>
        <authorList>
            <person name="Brown C.T."/>
            <person name="Hug L.A."/>
            <person name="Thomas B.C."/>
            <person name="Sharon I."/>
            <person name="Castelle C.J."/>
            <person name="Singh A."/>
            <person name="Wilkins M.J."/>
            <person name="Williams K.H."/>
            <person name="Banfield J.F."/>
        </authorList>
    </citation>
    <scope>NUCLEOTIDE SEQUENCE [LARGE SCALE GENOMIC DNA]</scope>
</reference>
<gene>
    <name evidence="2" type="ORF">UR21_C0003G0016</name>
</gene>
<evidence type="ECO:0000313" key="2">
    <source>
        <dbReference type="EMBL" id="KKP31983.1"/>
    </source>
</evidence>
<comment type="caution">
    <text evidence="2">The sequence shown here is derived from an EMBL/GenBank/DDBJ whole genome shotgun (WGS) entry which is preliminary data.</text>
</comment>
<sequence length="456" mass="51368">MQENQTPQIQVPQTTIEPKKKFSKKIIFIVIGILLALIAVFFAVKFLISGKSSILSSNEVIWWGMWEDESSVSTLISEYQAKNPKVKIKYVRQSKEDYRERLTNALAKGTGPDIFRFHNSWVPMFKSELDKMPVTVYSAAEFSQIFYPVATSDLTVGPSIVGIPLEYDGLSLYINEEIFTKSGKNPPTTWNELRQLAREFTIKDQNGTITQAGVALGRTENVDHWPEILALMMLQNGADLARPTGKLAEDALQFFTTFSLFDGVWDATLPSSTVSFAAGKSAMYFGPSWRAFEIRLQNPNLKFRTVPVPQLPKTSANEADVSYGSYWVEGVWARSKKKDVAWDFLKFISSKESLEKFYNQASKTRLFGEPYPRTDMESLLVNHPIIGSTVMQGRFAQTWFLQSNTWDGPTGINTQINKYFKDAVNAVNTGMEPEKALETVSSGVIQVLSQYGIKIQ</sequence>
<feature type="transmembrane region" description="Helical" evidence="1">
    <location>
        <begin position="26"/>
        <end position="48"/>
    </location>
</feature>
<name>A0A0F9YL55_9BACT</name>
<dbReference type="Proteomes" id="UP000034803">
    <property type="component" value="Unassembled WGS sequence"/>
</dbReference>
<dbReference type="Gene3D" id="3.40.190.10">
    <property type="entry name" value="Periplasmic binding protein-like II"/>
    <property type="match status" value="1"/>
</dbReference>
<accession>A0A0F9YL55</accession>
<dbReference type="PANTHER" id="PTHR43649:SF12">
    <property type="entry name" value="DIACETYLCHITOBIOSE BINDING PROTEIN DASA"/>
    <property type="match status" value="1"/>
</dbReference>
<keyword evidence="1" id="KW-1133">Transmembrane helix</keyword>
<dbReference type="PANTHER" id="PTHR43649">
    <property type="entry name" value="ARABINOSE-BINDING PROTEIN-RELATED"/>
    <property type="match status" value="1"/>
</dbReference>
<dbReference type="SUPFAM" id="SSF53850">
    <property type="entry name" value="Periplasmic binding protein-like II"/>
    <property type="match status" value="1"/>
</dbReference>
<dbReference type="InterPro" id="IPR006059">
    <property type="entry name" value="SBP"/>
</dbReference>
<keyword evidence="1" id="KW-0812">Transmembrane</keyword>